<dbReference type="InterPro" id="IPR017441">
    <property type="entry name" value="Protein_kinase_ATP_BS"/>
</dbReference>
<sequence length="681" mass="76128">MGCICSKGANVNKHVGEYEATKELERSKSPTQLTLPVEVLVKGNNGSAVHSRSSVKSSLQSGYVKAQHVEQNPKEKIIERPSSGHQRSGSARGRGKQAPVPSITRLPRGEAVAAGWPPWLTSVAGEAVEGWSPRSVDSYEKLKKIGQGTYSTVYKARDLKSDTIVAMKKVKFHQMDPESVRFMAREISILRRLDHPNVMRLKAIVISSISGSLYLVFDYMKHDLAKLLESSKFKLTEPQIKFYMQQILRGLEHCHSRGILHRDIKGANILVDSNGALKIGDFGLATILNPRKKCQLTSCVVTLWYRAPELLLGTMNYGAAVDLWSVGCILAELFTGRPIMPGRTEVEQTHKIFKLCGSPTEAFWKKTELPLASCFRSQRVYKRNISQTFKDLPSSALALLEVLLSMDPQERGTASSALRSGVYLLLSSCLSLKKSHIESLACAKLRVSWFQFFTSMRLPCEPSKMARYPSSKEVKAWTRDGEVKRRRGKSVKGGQGKISNTQKAIPEGQGKPNKSTNYQYNLDSAFPIVPPRVSNGCTHQSNSFIHPNAAGYSWNKNMNDGLNHPVHGLSDQHPTELMRQGTELRQPVEGSSDFHPKNGWRRSNNDSTGYMPLRKRIIYSGSLMPLGGNMEEMLKEHERKIQVAVRKAQVKKVRSDQEDRDNLMINEPQRSRICLLDNAAK</sequence>
<protein>
    <recommendedName>
        <fullName evidence="9">Protein kinase domain-containing protein</fullName>
    </recommendedName>
</protein>
<dbReference type="InterPro" id="IPR008271">
    <property type="entry name" value="Ser/Thr_kinase_AS"/>
</dbReference>
<dbReference type="Pfam" id="PF00069">
    <property type="entry name" value="Pkinase"/>
    <property type="match status" value="1"/>
</dbReference>
<reference evidence="10" key="2">
    <citation type="submission" date="2020-08" db="EMBL/GenBank/DDBJ databases">
        <title>Plant Genome Project.</title>
        <authorList>
            <person name="Zhang R.-G."/>
        </authorList>
    </citation>
    <scope>NUCLEOTIDE SEQUENCE</scope>
    <source>
        <strain evidence="10">Huo1</strain>
        <tissue evidence="10">Leaf</tissue>
    </source>
</reference>
<evidence type="ECO:0000313" key="10">
    <source>
        <dbReference type="EMBL" id="KAG6388907.1"/>
    </source>
</evidence>
<feature type="region of interest" description="Disordered" evidence="8">
    <location>
        <begin position="587"/>
        <end position="607"/>
    </location>
</feature>
<dbReference type="Gene3D" id="3.30.200.20">
    <property type="entry name" value="Phosphorylase Kinase, domain 1"/>
    <property type="match status" value="1"/>
</dbReference>
<keyword evidence="2" id="KW-0723">Serine/threonine-protein kinase</keyword>
<comment type="caution">
    <text evidence="10">The sequence shown here is derived from an EMBL/GenBank/DDBJ whole genome shotgun (WGS) entry which is preliminary data.</text>
</comment>
<dbReference type="PANTHER" id="PTHR24056">
    <property type="entry name" value="CELL DIVISION PROTEIN KINASE"/>
    <property type="match status" value="1"/>
</dbReference>
<evidence type="ECO:0000256" key="3">
    <source>
        <dbReference type="ARBA" id="ARBA00022679"/>
    </source>
</evidence>
<feature type="compositionally biased region" description="Basic and acidic residues" evidence="8">
    <location>
        <begin position="67"/>
        <end position="79"/>
    </location>
</feature>
<keyword evidence="11" id="KW-1185">Reference proteome</keyword>
<evidence type="ECO:0000256" key="5">
    <source>
        <dbReference type="ARBA" id="ARBA00022777"/>
    </source>
</evidence>
<dbReference type="PROSITE" id="PS00107">
    <property type="entry name" value="PROTEIN_KINASE_ATP"/>
    <property type="match status" value="1"/>
</dbReference>
<proteinExistence type="inferred from homology"/>
<dbReference type="GO" id="GO:0008353">
    <property type="term" value="F:RNA polymerase II CTD heptapeptide repeat kinase activity"/>
    <property type="evidence" value="ECO:0007669"/>
    <property type="project" value="TreeGrafter"/>
</dbReference>
<evidence type="ECO:0000256" key="4">
    <source>
        <dbReference type="ARBA" id="ARBA00022741"/>
    </source>
</evidence>
<accession>A0A8X8Z2R6</accession>
<feature type="domain" description="Protein kinase" evidence="9">
    <location>
        <begin position="139"/>
        <end position="424"/>
    </location>
</feature>
<dbReference type="SMART" id="SM00220">
    <property type="entry name" value="S_TKc"/>
    <property type="match status" value="1"/>
</dbReference>
<evidence type="ECO:0000256" key="2">
    <source>
        <dbReference type="ARBA" id="ARBA00022527"/>
    </source>
</evidence>
<keyword evidence="4 7" id="KW-0547">Nucleotide-binding</keyword>
<keyword evidence="5" id="KW-0418">Kinase</keyword>
<comment type="similarity">
    <text evidence="1">Belongs to the protein kinase superfamily. CMGC Ser/Thr protein kinase family. CDC2/CDKX subfamily.</text>
</comment>
<dbReference type="InterPro" id="IPR050108">
    <property type="entry name" value="CDK"/>
</dbReference>
<evidence type="ECO:0000313" key="11">
    <source>
        <dbReference type="Proteomes" id="UP000298416"/>
    </source>
</evidence>
<organism evidence="10">
    <name type="scientific">Salvia splendens</name>
    <name type="common">Scarlet sage</name>
    <dbReference type="NCBI Taxonomy" id="180675"/>
    <lineage>
        <taxon>Eukaryota</taxon>
        <taxon>Viridiplantae</taxon>
        <taxon>Streptophyta</taxon>
        <taxon>Embryophyta</taxon>
        <taxon>Tracheophyta</taxon>
        <taxon>Spermatophyta</taxon>
        <taxon>Magnoliopsida</taxon>
        <taxon>eudicotyledons</taxon>
        <taxon>Gunneridae</taxon>
        <taxon>Pentapetalae</taxon>
        <taxon>asterids</taxon>
        <taxon>lamiids</taxon>
        <taxon>Lamiales</taxon>
        <taxon>Lamiaceae</taxon>
        <taxon>Nepetoideae</taxon>
        <taxon>Mentheae</taxon>
        <taxon>Salviinae</taxon>
        <taxon>Salvia</taxon>
        <taxon>Salvia subgen. Calosphace</taxon>
        <taxon>core Calosphace</taxon>
    </lineage>
</organism>
<dbReference type="Gene3D" id="1.10.510.10">
    <property type="entry name" value="Transferase(Phosphotransferase) domain 1"/>
    <property type="match status" value="1"/>
</dbReference>
<keyword evidence="6 7" id="KW-0067">ATP-binding</keyword>
<evidence type="ECO:0000256" key="7">
    <source>
        <dbReference type="PROSITE-ProRule" id="PRU10141"/>
    </source>
</evidence>
<dbReference type="FunFam" id="1.10.510.10:FF:000624">
    <property type="entry name" value="Mitogen-activated protein kinase"/>
    <property type="match status" value="1"/>
</dbReference>
<dbReference type="GO" id="GO:0032968">
    <property type="term" value="P:positive regulation of transcription elongation by RNA polymerase II"/>
    <property type="evidence" value="ECO:0007669"/>
    <property type="project" value="TreeGrafter"/>
</dbReference>
<dbReference type="GO" id="GO:0005634">
    <property type="term" value="C:nucleus"/>
    <property type="evidence" value="ECO:0007669"/>
    <property type="project" value="TreeGrafter"/>
</dbReference>
<dbReference type="Proteomes" id="UP000298416">
    <property type="component" value="Unassembled WGS sequence"/>
</dbReference>
<gene>
    <name evidence="10" type="ORF">SASPL_150343</name>
</gene>
<evidence type="ECO:0000256" key="1">
    <source>
        <dbReference type="ARBA" id="ARBA00006485"/>
    </source>
</evidence>
<dbReference type="InterPro" id="IPR011009">
    <property type="entry name" value="Kinase-like_dom_sf"/>
</dbReference>
<feature type="binding site" evidence="7">
    <location>
        <position position="168"/>
    </location>
    <ligand>
        <name>ATP</name>
        <dbReference type="ChEBI" id="CHEBI:30616"/>
    </ligand>
</feature>
<dbReference type="AlphaFoldDB" id="A0A8X8Z2R6"/>
<feature type="region of interest" description="Disordered" evidence="8">
    <location>
        <begin position="65"/>
        <end position="106"/>
    </location>
</feature>
<dbReference type="EMBL" id="PNBA02000020">
    <property type="protein sequence ID" value="KAG6388907.1"/>
    <property type="molecule type" value="Genomic_DNA"/>
</dbReference>
<evidence type="ECO:0000256" key="6">
    <source>
        <dbReference type="ARBA" id="ARBA00022840"/>
    </source>
</evidence>
<dbReference type="GO" id="GO:0005524">
    <property type="term" value="F:ATP binding"/>
    <property type="evidence" value="ECO:0007669"/>
    <property type="project" value="UniProtKB-UniRule"/>
</dbReference>
<dbReference type="InterPro" id="IPR000719">
    <property type="entry name" value="Prot_kinase_dom"/>
</dbReference>
<dbReference type="PROSITE" id="PS50011">
    <property type="entry name" value="PROTEIN_KINASE_DOM"/>
    <property type="match status" value="1"/>
</dbReference>
<evidence type="ECO:0000259" key="9">
    <source>
        <dbReference type="PROSITE" id="PS50011"/>
    </source>
</evidence>
<keyword evidence="3" id="KW-0808">Transferase</keyword>
<dbReference type="PROSITE" id="PS00108">
    <property type="entry name" value="PROTEIN_KINASE_ST"/>
    <property type="match status" value="1"/>
</dbReference>
<dbReference type="FunFam" id="3.30.200.20:FF:000021">
    <property type="entry name" value="probable serine/threonine-protein kinase At1g54610"/>
    <property type="match status" value="1"/>
</dbReference>
<evidence type="ECO:0000256" key="8">
    <source>
        <dbReference type="SAM" id="MobiDB-lite"/>
    </source>
</evidence>
<dbReference type="GO" id="GO:0000307">
    <property type="term" value="C:cyclin-dependent protein kinase holoenzyme complex"/>
    <property type="evidence" value="ECO:0007669"/>
    <property type="project" value="TreeGrafter"/>
</dbReference>
<name>A0A8X8Z2R6_SALSN</name>
<dbReference type="CDD" id="cd07840">
    <property type="entry name" value="STKc_CDK9_like"/>
    <property type="match status" value="1"/>
</dbReference>
<reference evidence="10" key="1">
    <citation type="submission" date="2018-01" db="EMBL/GenBank/DDBJ databases">
        <authorList>
            <person name="Mao J.F."/>
        </authorList>
    </citation>
    <scope>NUCLEOTIDE SEQUENCE</scope>
    <source>
        <strain evidence="10">Huo1</strain>
        <tissue evidence="10">Leaf</tissue>
    </source>
</reference>
<feature type="region of interest" description="Disordered" evidence="8">
    <location>
        <begin position="479"/>
        <end position="516"/>
    </location>
</feature>
<dbReference type="SUPFAM" id="SSF56112">
    <property type="entry name" value="Protein kinase-like (PK-like)"/>
    <property type="match status" value="1"/>
</dbReference>
<dbReference type="PANTHER" id="PTHR24056:SF384">
    <property type="entry name" value="PROTEIN KINASE SUPERFAMILY PROTEIN"/>
    <property type="match status" value="1"/>
</dbReference>